<proteinExistence type="predicted"/>
<dbReference type="EMBL" id="JAAAMG010000001">
    <property type="protein sequence ID" value="NDW03163.1"/>
    <property type="molecule type" value="Genomic_DNA"/>
</dbReference>
<reference evidence="6 7" key="1">
    <citation type="submission" date="2020-01" db="EMBL/GenBank/DDBJ databases">
        <title>Jiella pacifica sp. nov.</title>
        <authorList>
            <person name="Xue Z."/>
            <person name="Zhu S."/>
            <person name="Chen J."/>
            <person name="Yang J."/>
        </authorList>
    </citation>
    <scope>NUCLEOTIDE SEQUENCE [LARGE SCALE GENOMIC DNA]</scope>
    <source>
        <strain evidence="6 7">40Bstr34</strain>
    </source>
</reference>
<evidence type="ECO:0000256" key="3">
    <source>
        <dbReference type="PIRSR" id="PIRSR000103-1"/>
    </source>
</evidence>
<accession>A0A6N9SVT9</accession>
<dbReference type="SUPFAM" id="SSF48179">
    <property type="entry name" value="6-phosphogluconate dehydrogenase C-terminal domain-like"/>
    <property type="match status" value="1"/>
</dbReference>
<comment type="caution">
    <text evidence="6">The sequence shown here is derived from an EMBL/GenBank/DDBJ whole genome shotgun (WGS) entry which is preliminary data.</text>
</comment>
<keyword evidence="7" id="KW-1185">Reference proteome</keyword>
<gene>
    <name evidence="6" type="ORF">GTK09_01870</name>
</gene>
<dbReference type="InterPro" id="IPR036291">
    <property type="entry name" value="NAD(P)-bd_dom_sf"/>
</dbReference>
<dbReference type="PANTHER" id="PTHR22981">
    <property type="entry name" value="3-HYDROXYISOBUTYRATE DEHYDROGENASE-RELATED"/>
    <property type="match status" value="1"/>
</dbReference>
<dbReference type="Proteomes" id="UP000469011">
    <property type="component" value="Unassembled WGS sequence"/>
</dbReference>
<dbReference type="GO" id="GO:0051287">
    <property type="term" value="F:NAD binding"/>
    <property type="evidence" value="ECO:0007669"/>
    <property type="project" value="InterPro"/>
</dbReference>
<keyword evidence="1" id="KW-0560">Oxidoreductase</keyword>
<dbReference type="GO" id="GO:0016616">
    <property type="term" value="F:oxidoreductase activity, acting on the CH-OH group of donors, NAD or NADP as acceptor"/>
    <property type="evidence" value="ECO:0007669"/>
    <property type="project" value="TreeGrafter"/>
</dbReference>
<organism evidence="6 7">
    <name type="scientific">Jiella pacifica</name>
    <dbReference type="NCBI Taxonomy" id="2696469"/>
    <lineage>
        <taxon>Bacteria</taxon>
        <taxon>Pseudomonadati</taxon>
        <taxon>Pseudomonadota</taxon>
        <taxon>Alphaproteobacteria</taxon>
        <taxon>Hyphomicrobiales</taxon>
        <taxon>Aurantimonadaceae</taxon>
        <taxon>Jiella</taxon>
    </lineage>
</organism>
<dbReference type="AlphaFoldDB" id="A0A6N9SVT9"/>
<dbReference type="GO" id="GO:0050661">
    <property type="term" value="F:NADP binding"/>
    <property type="evidence" value="ECO:0007669"/>
    <property type="project" value="InterPro"/>
</dbReference>
<dbReference type="Pfam" id="PF03446">
    <property type="entry name" value="NAD_binding_2"/>
    <property type="match status" value="1"/>
</dbReference>
<dbReference type="InterPro" id="IPR029154">
    <property type="entry name" value="HIBADH-like_NADP-bd"/>
</dbReference>
<protein>
    <submittedName>
        <fullName evidence="6">NAD-binding protein</fullName>
    </submittedName>
</protein>
<evidence type="ECO:0000313" key="7">
    <source>
        <dbReference type="Proteomes" id="UP000469011"/>
    </source>
</evidence>
<dbReference type="Gene3D" id="3.40.50.720">
    <property type="entry name" value="NAD(P)-binding Rossmann-like Domain"/>
    <property type="match status" value="1"/>
</dbReference>
<dbReference type="InterPro" id="IPR006115">
    <property type="entry name" value="6PGDH_NADP-bd"/>
</dbReference>
<feature type="domain" description="3-hydroxyisobutyrate dehydrogenase-like NAD-binding" evidence="5">
    <location>
        <begin position="168"/>
        <end position="288"/>
    </location>
</feature>
<dbReference type="SUPFAM" id="SSF51735">
    <property type="entry name" value="NAD(P)-binding Rossmann-fold domains"/>
    <property type="match status" value="1"/>
</dbReference>
<evidence type="ECO:0000313" key="6">
    <source>
        <dbReference type="EMBL" id="NDW03163.1"/>
    </source>
</evidence>
<dbReference type="InterPro" id="IPR015815">
    <property type="entry name" value="HIBADH-related"/>
</dbReference>
<dbReference type="PANTHER" id="PTHR22981:SF7">
    <property type="entry name" value="3-HYDROXYISOBUTYRATE DEHYDROGENASE, MITOCHONDRIAL"/>
    <property type="match status" value="1"/>
</dbReference>
<feature type="domain" description="6-phosphogluconate dehydrogenase NADP-binding" evidence="4">
    <location>
        <begin position="5"/>
        <end position="165"/>
    </location>
</feature>
<dbReference type="PIRSF" id="PIRSF000103">
    <property type="entry name" value="HIBADH"/>
    <property type="match status" value="1"/>
</dbReference>
<dbReference type="InterPro" id="IPR008927">
    <property type="entry name" value="6-PGluconate_DH-like_C_sf"/>
</dbReference>
<sequence>MTNQTVGLVGIGMMGWHMAANLVKAGRDVVIYDADQARVQSFTAEIGGQAAGDLASLAGKAATVITMLPNSKIVTDVVLGENGLAAGMGEGSTLIEMSSGVPADTIALGAQLAEQGIAIIDAPVSGGVPRAKTGELTIMAGGDEAVVEACRPVLEIMGSSVVHVGILGAGQAMKALNNLVSAGGFLIGIEALLVGQKFGLDPDRMVDILNSSSGMNNSTQRKFKQYVLSRQFSNGGFGIGLMAKDVGIALDVAKSVGVPVPFSAHCAQVWAAASIMLGAGEDHTAITRICEQFAGMTLGSAEKEA</sequence>
<feature type="active site" evidence="3">
    <location>
        <position position="174"/>
    </location>
</feature>
<name>A0A6N9SVT9_9HYPH</name>
<evidence type="ECO:0000256" key="2">
    <source>
        <dbReference type="ARBA" id="ARBA00023027"/>
    </source>
</evidence>
<dbReference type="RefSeq" id="WP_163460766.1">
    <property type="nucleotide sequence ID" value="NZ_JAAAMG010000001.1"/>
</dbReference>
<dbReference type="InterPro" id="IPR013328">
    <property type="entry name" value="6PGD_dom2"/>
</dbReference>
<evidence type="ECO:0000259" key="4">
    <source>
        <dbReference type="Pfam" id="PF03446"/>
    </source>
</evidence>
<dbReference type="Pfam" id="PF14833">
    <property type="entry name" value="NAD_binding_11"/>
    <property type="match status" value="1"/>
</dbReference>
<evidence type="ECO:0000259" key="5">
    <source>
        <dbReference type="Pfam" id="PF14833"/>
    </source>
</evidence>
<keyword evidence="2" id="KW-0520">NAD</keyword>
<evidence type="ECO:0000256" key="1">
    <source>
        <dbReference type="ARBA" id="ARBA00023002"/>
    </source>
</evidence>
<dbReference type="Gene3D" id="1.10.1040.10">
    <property type="entry name" value="N-(1-d-carboxylethyl)-l-norvaline Dehydrogenase, domain 2"/>
    <property type="match status" value="1"/>
</dbReference>